<dbReference type="Pfam" id="PF13304">
    <property type="entry name" value="AAA_21"/>
    <property type="match status" value="1"/>
</dbReference>
<dbReference type="PANTHER" id="PTHR43581:SF2">
    <property type="entry name" value="EXCINUCLEASE ATPASE SUBUNIT"/>
    <property type="match status" value="1"/>
</dbReference>
<accession>A0AAU8BJB6</accession>
<dbReference type="Gene3D" id="3.40.50.300">
    <property type="entry name" value="P-loop containing nucleotide triphosphate hydrolases"/>
    <property type="match status" value="2"/>
</dbReference>
<feature type="domain" description="ATPase AAA-type core" evidence="1">
    <location>
        <begin position="25"/>
        <end position="345"/>
    </location>
</feature>
<dbReference type="InterPro" id="IPR027417">
    <property type="entry name" value="P-loop_NTPase"/>
</dbReference>
<proteinExistence type="predicted"/>
<evidence type="ECO:0000313" key="2">
    <source>
        <dbReference type="EMBL" id="XCD16730.1"/>
    </source>
</evidence>
<sequence length="444" mass="49572">MKLKTLTLENFRGFKRFKCDFQPGINVLVGLNGYGKTSLLDAISVAYGQFLSGFGTSKDRAIRNNDIHLGKIGSPDQGFTMEYQFPVRVEAEAYESSHNAFPITWSRTRNTLKTSGTKVPELLNISKHLQKLVQDGLNPRLPLIACYGTDRLWNQSFEPSSDLPNLSTTSRLEGYKDWNKPSSGYKLFSSWLHQETMASFERSMLIQEQMNTGSLVNGNVHADRLLALKKALDIVLEPSGWSNVHYSPSAKQVVATNKEQGNVPISLLSDGVRNMIGMIADIARRAIQLNPTLGAHAISDVNGIVLVDEVDMHLHPQWQQLVLQNLAEAFPRIQFIVTTHSPQVLTTVKKEQILIIQEDKATNPIGNTYGEASNYVLNHVFNVNSRPPLDYSEILKKYLAIIDAGLGKTPEALTLRQKLEELMGIHHSDLLAADRTIKRKELLG</sequence>
<dbReference type="AlphaFoldDB" id="A0AAU8BJB6"/>
<dbReference type="RefSeq" id="WP_353497968.1">
    <property type="nucleotide sequence ID" value="NZ_CP115920.1"/>
</dbReference>
<name>A0AAU8BJB6_9VIBR</name>
<gene>
    <name evidence="2" type="ORF">PG915_04035</name>
</gene>
<evidence type="ECO:0000259" key="1">
    <source>
        <dbReference type="Pfam" id="PF13304"/>
    </source>
</evidence>
<dbReference type="EMBL" id="CP115920">
    <property type="protein sequence ID" value="XCD16730.1"/>
    <property type="molecule type" value="Genomic_DNA"/>
</dbReference>
<dbReference type="InterPro" id="IPR051396">
    <property type="entry name" value="Bact_Antivir_Def_Nuclease"/>
</dbReference>
<dbReference type="InterPro" id="IPR003959">
    <property type="entry name" value="ATPase_AAA_core"/>
</dbReference>
<dbReference type="SUPFAM" id="SSF52540">
    <property type="entry name" value="P-loop containing nucleoside triphosphate hydrolases"/>
    <property type="match status" value="1"/>
</dbReference>
<organism evidence="2">
    <name type="scientific">Vibrio chaetopteri</name>
    <dbReference type="NCBI Taxonomy" id="3016528"/>
    <lineage>
        <taxon>Bacteria</taxon>
        <taxon>Pseudomonadati</taxon>
        <taxon>Pseudomonadota</taxon>
        <taxon>Gammaproteobacteria</taxon>
        <taxon>Vibrionales</taxon>
        <taxon>Vibrionaceae</taxon>
        <taxon>Vibrio</taxon>
    </lineage>
</organism>
<dbReference type="KEGG" id="vck:PG915_04035"/>
<dbReference type="PANTHER" id="PTHR43581">
    <property type="entry name" value="ATP/GTP PHOSPHATASE"/>
    <property type="match status" value="1"/>
</dbReference>
<dbReference type="GO" id="GO:0016887">
    <property type="term" value="F:ATP hydrolysis activity"/>
    <property type="evidence" value="ECO:0007669"/>
    <property type="project" value="InterPro"/>
</dbReference>
<dbReference type="GO" id="GO:0006302">
    <property type="term" value="P:double-strand break repair"/>
    <property type="evidence" value="ECO:0007669"/>
    <property type="project" value="InterPro"/>
</dbReference>
<protein>
    <submittedName>
        <fullName evidence="2">AAA family ATPase</fullName>
    </submittedName>
</protein>
<reference evidence="2" key="1">
    <citation type="submission" date="2023-01" db="EMBL/GenBank/DDBJ databases">
        <title>Vibrio sp. CB1-14 genome sequencing.</title>
        <authorList>
            <person name="Otstavnykh N."/>
            <person name="Isaeva M."/>
            <person name="Meleshko D."/>
        </authorList>
    </citation>
    <scope>NUCLEOTIDE SEQUENCE</scope>
    <source>
        <strain evidence="2">CB1-14</strain>
    </source>
</reference>